<feature type="transmembrane region" description="Helical" evidence="1">
    <location>
        <begin position="23"/>
        <end position="46"/>
    </location>
</feature>
<dbReference type="Proteomes" id="UP001589896">
    <property type="component" value="Unassembled WGS sequence"/>
</dbReference>
<keyword evidence="3" id="KW-1185">Reference proteome</keyword>
<evidence type="ECO:0000313" key="2">
    <source>
        <dbReference type="EMBL" id="MFC0679658.1"/>
    </source>
</evidence>
<keyword evidence="1" id="KW-0472">Membrane</keyword>
<evidence type="ECO:0000313" key="3">
    <source>
        <dbReference type="Proteomes" id="UP001589896"/>
    </source>
</evidence>
<proteinExistence type="predicted"/>
<reference evidence="2 3" key="1">
    <citation type="submission" date="2024-09" db="EMBL/GenBank/DDBJ databases">
        <authorList>
            <person name="Sun Q."/>
            <person name="Mori K."/>
        </authorList>
    </citation>
    <scope>NUCLEOTIDE SEQUENCE [LARGE SCALE GENOMIC DNA]</scope>
    <source>
        <strain evidence="2 3">KCTC 23076</strain>
    </source>
</reference>
<keyword evidence="1" id="KW-0812">Transmembrane</keyword>
<comment type="caution">
    <text evidence="2">The sequence shown here is derived from an EMBL/GenBank/DDBJ whole genome shotgun (WGS) entry which is preliminary data.</text>
</comment>
<organism evidence="2 3">
    <name type="scientific">Lysobacter korlensis</name>
    <dbReference type="NCBI Taxonomy" id="553636"/>
    <lineage>
        <taxon>Bacteria</taxon>
        <taxon>Pseudomonadati</taxon>
        <taxon>Pseudomonadota</taxon>
        <taxon>Gammaproteobacteria</taxon>
        <taxon>Lysobacterales</taxon>
        <taxon>Lysobacteraceae</taxon>
        <taxon>Lysobacter</taxon>
    </lineage>
</organism>
<dbReference type="EMBL" id="JBHLTG010000004">
    <property type="protein sequence ID" value="MFC0679658.1"/>
    <property type="molecule type" value="Genomic_DNA"/>
</dbReference>
<sequence>MTYANRSSTRALAATNERTAREVFFAMLAASSLCLALGIVAISRFVA</sequence>
<gene>
    <name evidence="2" type="ORF">ACFFGH_17610</name>
</gene>
<evidence type="ECO:0000256" key="1">
    <source>
        <dbReference type="SAM" id="Phobius"/>
    </source>
</evidence>
<dbReference type="RefSeq" id="WP_386670633.1">
    <property type="nucleotide sequence ID" value="NZ_JBHLTG010000004.1"/>
</dbReference>
<keyword evidence="1" id="KW-1133">Transmembrane helix</keyword>
<protein>
    <submittedName>
        <fullName evidence="2">Uncharacterized protein</fullName>
    </submittedName>
</protein>
<name>A0ABV6RUP6_9GAMM</name>
<accession>A0ABV6RUP6</accession>